<dbReference type="InterPro" id="IPR025166">
    <property type="entry name" value="Integrase_DNA_bind_dom"/>
</dbReference>
<dbReference type="InterPro" id="IPR010998">
    <property type="entry name" value="Integrase_recombinase_N"/>
</dbReference>
<dbReference type="CDD" id="cd00801">
    <property type="entry name" value="INT_P4_C"/>
    <property type="match status" value="1"/>
</dbReference>
<dbReference type="PROSITE" id="PS51898">
    <property type="entry name" value="TYR_RECOMBINASE"/>
    <property type="match status" value="1"/>
</dbReference>
<dbReference type="InterPro" id="IPR050808">
    <property type="entry name" value="Phage_Integrase"/>
</dbReference>
<dbReference type="InterPro" id="IPR013762">
    <property type="entry name" value="Integrase-like_cat_sf"/>
</dbReference>
<keyword evidence="4" id="KW-0233">DNA recombination</keyword>
<dbReference type="EMBL" id="SSCJ01000002">
    <property type="protein sequence ID" value="MDI4509358.1"/>
    <property type="molecule type" value="Genomic_DNA"/>
</dbReference>
<dbReference type="PANTHER" id="PTHR30629">
    <property type="entry name" value="PROPHAGE INTEGRASE"/>
    <property type="match status" value="1"/>
</dbReference>
<evidence type="ECO:0000256" key="2">
    <source>
        <dbReference type="ARBA" id="ARBA00022908"/>
    </source>
</evidence>
<feature type="domain" description="Core-binding (CB)" evidence="7">
    <location>
        <begin position="99"/>
        <end position="180"/>
    </location>
</feature>
<dbReference type="Gene3D" id="1.10.443.10">
    <property type="entry name" value="Intergrase catalytic core"/>
    <property type="match status" value="1"/>
</dbReference>
<dbReference type="GO" id="GO:0003677">
    <property type="term" value="F:DNA binding"/>
    <property type="evidence" value="ECO:0007669"/>
    <property type="project" value="UniProtKB-UniRule"/>
</dbReference>
<evidence type="ECO:0000256" key="4">
    <source>
        <dbReference type="ARBA" id="ARBA00023172"/>
    </source>
</evidence>
<evidence type="ECO:0000256" key="1">
    <source>
        <dbReference type="ARBA" id="ARBA00008857"/>
    </source>
</evidence>
<accession>A0AAW6T9M4</accession>
<reference evidence="8" key="1">
    <citation type="submission" date="2019-04" db="EMBL/GenBank/DDBJ databases">
        <title>Moraxella osloensis CCUG 73412, isolated from corneal scrapings as causative agent of keratitis.</title>
        <authorList>
            <person name="Connolly G."/>
            <person name="Jaen-Luchoro D."/>
            <person name="Pinyeiro-Iglesias B."/>
            <person name="Curry A."/>
            <person name="Knowles S."/>
            <person name="Moore E.R.B."/>
        </authorList>
    </citation>
    <scope>NUCLEOTIDE SEQUENCE</scope>
    <source>
        <strain evidence="8">CCUG 73412</strain>
    </source>
</reference>
<dbReference type="InterPro" id="IPR053876">
    <property type="entry name" value="Phage_int_M"/>
</dbReference>
<proteinExistence type="inferred from homology"/>
<dbReference type="Gene3D" id="1.10.150.130">
    <property type="match status" value="1"/>
</dbReference>
<comment type="similarity">
    <text evidence="1">Belongs to the 'phage' integrase family.</text>
</comment>
<dbReference type="Pfam" id="PF13356">
    <property type="entry name" value="Arm-DNA-bind_3"/>
    <property type="match status" value="1"/>
</dbReference>
<keyword evidence="2" id="KW-0229">DNA integration</keyword>
<evidence type="ECO:0000259" key="6">
    <source>
        <dbReference type="PROSITE" id="PS51898"/>
    </source>
</evidence>
<dbReference type="PANTHER" id="PTHR30629:SF2">
    <property type="entry name" value="PROPHAGE INTEGRASE INTS-RELATED"/>
    <property type="match status" value="1"/>
</dbReference>
<gene>
    <name evidence="8" type="ORF">E6P75_03910</name>
</gene>
<comment type="caution">
    <text evidence="8">The sequence shown here is derived from an EMBL/GenBank/DDBJ whole genome shotgun (WGS) entry which is preliminary data.</text>
</comment>
<feature type="domain" description="Tyr recombinase" evidence="6">
    <location>
        <begin position="203"/>
        <end position="384"/>
    </location>
</feature>
<sequence>MLLNDRKIKALLPSDKCTPNKPDKVSDGNGLQLWVRTTGSKTWVLDYRLHGKRQNLVIGKYPAMSLQQARLKNNEVRELIKQGIDPKAQKYTTADSGINQFANLAQQWHDKRKTTIKAGTFSRDYSLYERDIKPFIGDKDITTITPLEILDIAHRIENRGAGDMARRAIGQIGQVFTYAMRLGIVTYNPTYKLSQALTPRQQKNFARITINQLPQLLSDIDSYKGDPLTKLGFYLLAYTFVRTNELRFMQWNEVDWQGKLWRIPAERMKMNRPHIVPLAPQVLDILKQIKDFGLSDTYVFFNSSRQQPYSENVFTNALKKMGYRDVMTGHGFRGLASTTLHERQYMHEAIELQLAHDSESKTSKAYNGAKHLPYRVKMMNEWAKFIDDVKAGKMDNVIHFGSNNIKKAMND</sequence>
<evidence type="ECO:0000256" key="5">
    <source>
        <dbReference type="PROSITE-ProRule" id="PRU01248"/>
    </source>
</evidence>
<dbReference type="GO" id="GO:0015074">
    <property type="term" value="P:DNA integration"/>
    <property type="evidence" value="ECO:0007669"/>
    <property type="project" value="UniProtKB-KW"/>
</dbReference>
<dbReference type="SUPFAM" id="SSF56349">
    <property type="entry name" value="DNA breaking-rejoining enzymes"/>
    <property type="match status" value="1"/>
</dbReference>
<dbReference type="Pfam" id="PF22022">
    <property type="entry name" value="Phage_int_M"/>
    <property type="match status" value="1"/>
</dbReference>
<dbReference type="InterPro" id="IPR038488">
    <property type="entry name" value="Integrase_DNA-bd_sf"/>
</dbReference>
<dbReference type="AlphaFoldDB" id="A0AAW6T9M4"/>
<evidence type="ECO:0000256" key="3">
    <source>
        <dbReference type="ARBA" id="ARBA00023125"/>
    </source>
</evidence>
<dbReference type="PROSITE" id="PS51900">
    <property type="entry name" value="CB"/>
    <property type="match status" value="1"/>
</dbReference>
<protein>
    <submittedName>
        <fullName evidence="8">DUF4102 domain-containing protein</fullName>
    </submittedName>
</protein>
<evidence type="ECO:0000259" key="7">
    <source>
        <dbReference type="PROSITE" id="PS51900"/>
    </source>
</evidence>
<dbReference type="Pfam" id="PF00589">
    <property type="entry name" value="Phage_integrase"/>
    <property type="match status" value="1"/>
</dbReference>
<dbReference type="GO" id="GO:0006310">
    <property type="term" value="P:DNA recombination"/>
    <property type="evidence" value="ECO:0007669"/>
    <property type="project" value="UniProtKB-KW"/>
</dbReference>
<dbReference type="InterPro" id="IPR002104">
    <property type="entry name" value="Integrase_catalytic"/>
</dbReference>
<name>A0AAW6T9M4_FAUOS</name>
<dbReference type="Gene3D" id="3.30.160.390">
    <property type="entry name" value="Integrase, DNA-binding domain"/>
    <property type="match status" value="1"/>
</dbReference>
<evidence type="ECO:0000313" key="8">
    <source>
        <dbReference type="EMBL" id="MDI4509358.1"/>
    </source>
</evidence>
<organism evidence="8">
    <name type="scientific">Faucicola osloensis</name>
    <name type="common">Moraxella osloensis</name>
    <dbReference type="NCBI Taxonomy" id="34062"/>
    <lineage>
        <taxon>Bacteria</taxon>
        <taxon>Pseudomonadati</taxon>
        <taxon>Pseudomonadota</taxon>
        <taxon>Gammaproteobacteria</taxon>
        <taxon>Moraxellales</taxon>
        <taxon>Moraxellaceae</taxon>
        <taxon>Faucicola</taxon>
    </lineage>
</organism>
<dbReference type="InterPro" id="IPR011010">
    <property type="entry name" value="DNA_brk_join_enz"/>
</dbReference>
<dbReference type="InterPro" id="IPR044068">
    <property type="entry name" value="CB"/>
</dbReference>
<keyword evidence="3 5" id="KW-0238">DNA-binding</keyword>